<accession>A0AAV9X225</accession>
<evidence type="ECO:0000313" key="3">
    <source>
        <dbReference type="Proteomes" id="UP001365542"/>
    </source>
</evidence>
<reference evidence="2 3" key="1">
    <citation type="submission" date="2019-10" db="EMBL/GenBank/DDBJ databases">
        <authorList>
            <person name="Palmer J.M."/>
        </authorList>
    </citation>
    <scope>NUCLEOTIDE SEQUENCE [LARGE SCALE GENOMIC DNA]</scope>
    <source>
        <strain evidence="2 3">TWF694</strain>
    </source>
</reference>
<comment type="caution">
    <text evidence="2">The sequence shown here is derived from an EMBL/GenBank/DDBJ whole genome shotgun (WGS) entry which is preliminary data.</text>
</comment>
<dbReference type="AlphaFoldDB" id="A0AAV9X225"/>
<sequence length="155" mass="16615">MIFALKTLVATLALLTGSAQARAVANPKPVPQVGQDPNPPIVACSGTGAGTCNLGVVGFITDGNYGYVAWNWITIYNNACQAIGGVHGNVYNEGQKYSIDSQLPYTVDITYLTEQGDYNVIGFKYAGYSFEDHFACHYQDADGATFNVCQHAFPC</sequence>
<keyword evidence="1" id="KW-0732">Signal</keyword>
<keyword evidence="3" id="KW-1185">Reference proteome</keyword>
<gene>
    <name evidence="2" type="ORF">TWF694_003200</name>
</gene>
<feature type="chain" id="PRO_5043350884" evidence="1">
    <location>
        <begin position="22"/>
        <end position="155"/>
    </location>
</feature>
<name>A0AAV9X225_9PEZI</name>
<dbReference type="Proteomes" id="UP001365542">
    <property type="component" value="Unassembled WGS sequence"/>
</dbReference>
<evidence type="ECO:0000256" key="1">
    <source>
        <dbReference type="SAM" id="SignalP"/>
    </source>
</evidence>
<organism evidence="2 3">
    <name type="scientific">Orbilia ellipsospora</name>
    <dbReference type="NCBI Taxonomy" id="2528407"/>
    <lineage>
        <taxon>Eukaryota</taxon>
        <taxon>Fungi</taxon>
        <taxon>Dikarya</taxon>
        <taxon>Ascomycota</taxon>
        <taxon>Pezizomycotina</taxon>
        <taxon>Orbiliomycetes</taxon>
        <taxon>Orbiliales</taxon>
        <taxon>Orbiliaceae</taxon>
        <taxon>Orbilia</taxon>
    </lineage>
</organism>
<proteinExistence type="predicted"/>
<protein>
    <submittedName>
        <fullName evidence="2">Uncharacterized protein</fullName>
    </submittedName>
</protein>
<dbReference type="EMBL" id="JAVHJO010000012">
    <property type="protein sequence ID" value="KAK6532037.1"/>
    <property type="molecule type" value="Genomic_DNA"/>
</dbReference>
<feature type="signal peptide" evidence="1">
    <location>
        <begin position="1"/>
        <end position="21"/>
    </location>
</feature>
<evidence type="ECO:0000313" key="2">
    <source>
        <dbReference type="EMBL" id="KAK6532037.1"/>
    </source>
</evidence>